<proteinExistence type="predicted"/>
<protein>
    <submittedName>
        <fullName evidence="2">Putative zinc ribbon domain-containing protein</fullName>
    </submittedName>
</protein>
<name>A0A1G7PCU7_9BACL</name>
<dbReference type="OrthoDB" id="9801008at2"/>
<accession>A0A1G7PCU7</accession>
<dbReference type="EMBL" id="FNBG01000018">
    <property type="protein sequence ID" value="SDF84126.1"/>
    <property type="molecule type" value="Genomic_DNA"/>
</dbReference>
<dbReference type="InterPro" id="IPR025868">
    <property type="entry name" value="Zn_ribbon_dom_put"/>
</dbReference>
<evidence type="ECO:0000259" key="1">
    <source>
        <dbReference type="Pfam" id="PF12674"/>
    </source>
</evidence>
<sequence>MEITNEKQETYCQSCGMPLTSDEVLGSNRDGGKNQEYCVYCYKDGAFTTEETMEEMIESCLKHGGDSGIFADKDQARKMMQDWFPTLKRWKNT</sequence>
<dbReference type="RefSeq" id="WP_091232287.1">
    <property type="nucleotide sequence ID" value="NZ_FNBG01000018.1"/>
</dbReference>
<gene>
    <name evidence="2" type="ORF">SAMN04488542_11851</name>
</gene>
<organism evidence="2 3">
    <name type="scientific">Fontibacillus panacisegetis</name>
    <dbReference type="NCBI Taxonomy" id="670482"/>
    <lineage>
        <taxon>Bacteria</taxon>
        <taxon>Bacillati</taxon>
        <taxon>Bacillota</taxon>
        <taxon>Bacilli</taxon>
        <taxon>Bacillales</taxon>
        <taxon>Paenibacillaceae</taxon>
        <taxon>Fontibacillus</taxon>
    </lineage>
</organism>
<dbReference type="Proteomes" id="UP000198972">
    <property type="component" value="Unassembled WGS sequence"/>
</dbReference>
<dbReference type="STRING" id="670482.SAMN04488542_11851"/>
<dbReference type="AlphaFoldDB" id="A0A1G7PCU7"/>
<keyword evidence="3" id="KW-1185">Reference proteome</keyword>
<evidence type="ECO:0000313" key="2">
    <source>
        <dbReference type="EMBL" id="SDF84126.1"/>
    </source>
</evidence>
<feature type="domain" description="Putative zinc ribbon" evidence="1">
    <location>
        <begin position="11"/>
        <end position="91"/>
    </location>
</feature>
<reference evidence="2 3" key="1">
    <citation type="submission" date="2016-10" db="EMBL/GenBank/DDBJ databases">
        <authorList>
            <person name="de Groot N.N."/>
        </authorList>
    </citation>
    <scope>NUCLEOTIDE SEQUENCE [LARGE SCALE GENOMIC DNA]</scope>
    <source>
        <strain evidence="2 3">DSM 28129</strain>
    </source>
</reference>
<evidence type="ECO:0000313" key="3">
    <source>
        <dbReference type="Proteomes" id="UP000198972"/>
    </source>
</evidence>
<dbReference type="Pfam" id="PF12674">
    <property type="entry name" value="Zn_ribbon_2"/>
    <property type="match status" value="1"/>
</dbReference>